<dbReference type="Proteomes" id="UP000091857">
    <property type="component" value="Chromosome 16"/>
</dbReference>
<dbReference type="GO" id="GO:0050801">
    <property type="term" value="P:monoatomic ion homeostasis"/>
    <property type="evidence" value="ECO:0007669"/>
    <property type="project" value="EnsemblPlants"/>
</dbReference>
<dbReference type="InterPro" id="IPR011992">
    <property type="entry name" value="EF-hand-dom_pair"/>
</dbReference>
<dbReference type="GO" id="GO:0019722">
    <property type="term" value="P:calcium-mediated signaling"/>
    <property type="evidence" value="ECO:0007669"/>
    <property type="project" value="UniProtKB-UniRule"/>
</dbReference>
<dbReference type="STRING" id="3983.A0A2C9UBK8"/>
<reference evidence="7" key="2">
    <citation type="submission" date="2017-09" db="EMBL/GenBank/DDBJ databases">
        <title>The relation between CBL-CIPK signal network and abiotic stress in cassava (Manihot esculenta).</title>
        <authorList>
            <person name="Wan S."/>
            <person name="Zhou Y."/>
            <person name="Mo C."/>
            <person name="Jiang X."/>
        </authorList>
    </citation>
    <scope>NUCLEOTIDE SEQUENCE</scope>
    <source>
        <strain evidence="7">SC8</strain>
    </source>
</reference>
<dbReference type="PANTHER" id="PTHR23056">
    <property type="entry name" value="CALCINEURIN B"/>
    <property type="match status" value="1"/>
</dbReference>
<feature type="transmembrane region" description="Helical" evidence="5">
    <location>
        <begin position="20"/>
        <end position="41"/>
    </location>
</feature>
<gene>
    <name evidence="7" type="primary">CBL10</name>
    <name evidence="8" type="ORF">MANES_16G079800</name>
</gene>
<keyword evidence="4" id="KW-0479">Metal-binding</keyword>
<dbReference type="Gene3D" id="1.10.238.10">
    <property type="entry name" value="EF-hand"/>
    <property type="match status" value="1"/>
</dbReference>
<dbReference type="Pfam" id="PF13202">
    <property type="entry name" value="EF-hand_5"/>
    <property type="match status" value="1"/>
</dbReference>
<dbReference type="CDD" id="cd00051">
    <property type="entry name" value="EFh"/>
    <property type="match status" value="2"/>
</dbReference>
<organism evidence="8 9">
    <name type="scientific">Manihot esculenta</name>
    <name type="common">Cassava</name>
    <name type="synonym">Jatropha manihot</name>
    <dbReference type="NCBI Taxonomy" id="3983"/>
    <lineage>
        <taxon>Eukaryota</taxon>
        <taxon>Viridiplantae</taxon>
        <taxon>Streptophyta</taxon>
        <taxon>Embryophyta</taxon>
        <taxon>Tracheophyta</taxon>
        <taxon>Spermatophyta</taxon>
        <taxon>Magnoliopsida</taxon>
        <taxon>eudicotyledons</taxon>
        <taxon>Gunneridae</taxon>
        <taxon>Pentapetalae</taxon>
        <taxon>rosids</taxon>
        <taxon>fabids</taxon>
        <taxon>Malpighiales</taxon>
        <taxon>Euphorbiaceae</taxon>
        <taxon>Crotonoideae</taxon>
        <taxon>Manihoteae</taxon>
        <taxon>Manihot</taxon>
    </lineage>
</organism>
<reference evidence="8 9" key="1">
    <citation type="submission" date="2016-02" db="EMBL/GenBank/DDBJ databases">
        <title>WGS assembly of Manihot esculenta.</title>
        <authorList>
            <person name="Bredeson J.V."/>
            <person name="Prochnik S.E."/>
            <person name="Lyons J.B."/>
            <person name="Schmutz J."/>
            <person name="Grimwood J."/>
            <person name="Vrebalov J."/>
            <person name="Bart R.S."/>
            <person name="Amuge T."/>
            <person name="Ferguson M.E."/>
            <person name="Green R."/>
            <person name="Putnam N."/>
            <person name="Stites J."/>
            <person name="Rounsley S."/>
            <person name="Rokhsar D.S."/>
        </authorList>
    </citation>
    <scope>NUCLEOTIDE SEQUENCE [LARGE SCALE GENOMIC DNA]</scope>
    <source>
        <strain evidence="9">cv. AM560-2</strain>
        <tissue evidence="8">Leaf</tissue>
    </source>
</reference>
<keyword evidence="2 4" id="KW-0106">Calcium</keyword>
<evidence type="ECO:0000313" key="7">
    <source>
        <dbReference type="EMBL" id="AXM42388.1"/>
    </source>
</evidence>
<evidence type="ECO:0000313" key="9">
    <source>
        <dbReference type="Proteomes" id="UP000091857"/>
    </source>
</evidence>
<name>A0A2C9UBK8_MANES</name>
<dbReference type="GO" id="GO:0005509">
    <property type="term" value="F:calcium ion binding"/>
    <property type="evidence" value="ECO:0007669"/>
    <property type="project" value="UniProtKB-UniRule"/>
</dbReference>
<evidence type="ECO:0000256" key="3">
    <source>
        <dbReference type="ARBA" id="ARBA00023774"/>
    </source>
</evidence>
<evidence type="ECO:0000256" key="4">
    <source>
        <dbReference type="RuleBase" id="RU369080"/>
    </source>
</evidence>
<evidence type="ECO:0000259" key="6">
    <source>
        <dbReference type="PROSITE" id="PS50222"/>
    </source>
</evidence>
<dbReference type="InterPro" id="IPR045198">
    <property type="entry name" value="CNBL1-10"/>
</dbReference>
<evidence type="ECO:0000256" key="2">
    <source>
        <dbReference type="ARBA" id="ARBA00022837"/>
    </source>
</evidence>
<dbReference type="PRINTS" id="PR00450">
    <property type="entry name" value="RECOVERIN"/>
</dbReference>
<dbReference type="FunFam" id="1.10.238.10:FF:000073">
    <property type="entry name" value="calcineurin B-like protein 3"/>
    <property type="match status" value="1"/>
</dbReference>
<dbReference type="GO" id="GO:0043266">
    <property type="term" value="P:regulation of potassium ion transport"/>
    <property type="evidence" value="ECO:0007669"/>
    <property type="project" value="EnsemblPlants"/>
</dbReference>
<feature type="domain" description="EF-hand" evidence="6">
    <location>
        <begin position="187"/>
        <end position="222"/>
    </location>
</feature>
<proteinExistence type="evidence at transcript level"/>
<evidence type="ECO:0000256" key="5">
    <source>
        <dbReference type="SAM" id="Phobius"/>
    </source>
</evidence>
<accession>A0A2C9UBK8</accession>
<dbReference type="EMBL" id="CM004402">
    <property type="protein sequence ID" value="OAY26848.1"/>
    <property type="molecule type" value="Genomic_DNA"/>
</dbReference>
<dbReference type="GO" id="GO:0042538">
    <property type="term" value="P:hyperosmotic salinity response"/>
    <property type="evidence" value="ECO:0007669"/>
    <property type="project" value="EnsemblPlants"/>
</dbReference>
<dbReference type="PANTHER" id="PTHR23056:SF26">
    <property type="entry name" value="CALCINEURIN B-LIKE PROTEIN 10"/>
    <property type="match status" value="1"/>
</dbReference>
<keyword evidence="9" id="KW-1185">Reference proteome</keyword>
<comment type="similarity">
    <text evidence="3 4">Belongs to the calcineurin regulatory subunit family.</text>
</comment>
<feature type="domain" description="EF-hand" evidence="6">
    <location>
        <begin position="106"/>
        <end position="141"/>
    </location>
</feature>
<dbReference type="SUPFAM" id="SSF47473">
    <property type="entry name" value="EF-hand"/>
    <property type="match status" value="1"/>
</dbReference>
<comment type="subunit">
    <text evidence="4">Homodimer. Interacts with CIPK.</text>
</comment>
<evidence type="ECO:0000256" key="1">
    <source>
        <dbReference type="ARBA" id="ARBA00022737"/>
    </source>
</evidence>
<dbReference type="InterPro" id="IPR002048">
    <property type="entry name" value="EF_hand_dom"/>
</dbReference>
<dbReference type="PROSITE" id="PS00018">
    <property type="entry name" value="EF_HAND_1"/>
    <property type="match status" value="1"/>
</dbReference>
<dbReference type="GO" id="GO:0019900">
    <property type="term" value="F:kinase binding"/>
    <property type="evidence" value="ECO:0007669"/>
    <property type="project" value="UniProtKB-UniRule"/>
</dbReference>
<protein>
    <recommendedName>
        <fullName evidence="4">Calcineurin B-like protein</fullName>
    </recommendedName>
</protein>
<comment type="function">
    <text evidence="4">Acts as a calcium sensor. CBL proteins interact with CIPK serine-threonine protein kinases. Binding of a CBL protein to the regulatory NAF domain of a CIPK protein lead to the activation of the kinase in a calcium-dependent manner.</text>
</comment>
<dbReference type="Pfam" id="PF13499">
    <property type="entry name" value="EF-hand_7"/>
    <property type="match status" value="1"/>
</dbReference>
<dbReference type="AlphaFoldDB" id="A0A2C9UBK8"/>
<keyword evidence="4 5" id="KW-0472">Membrane</keyword>
<feature type="domain" description="EF-hand" evidence="6">
    <location>
        <begin position="143"/>
        <end position="178"/>
    </location>
</feature>
<dbReference type="OrthoDB" id="191686at2759"/>
<dbReference type="PROSITE" id="PS50222">
    <property type="entry name" value="EF_HAND_2"/>
    <property type="match status" value="3"/>
</dbReference>
<comment type="subcellular location">
    <subcellularLocation>
        <location evidence="4">Membrane</location>
    </subcellularLocation>
</comment>
<dbReference type="Gramene" id="Manes.16G079800.1.v8.1">
    <property type="protein sequence ID" value="Manes.16G079800.1.v8.1.CDS"/>
    <property type="gene ID" value="Manes.16G079800.v8.1"/>
</dbReference>
<dbReference type="EMBL" id="MF960921">
    <property type="protein sequence ID" value="AXM42388.1"/>
    <property type="molecule type" value="mRNA"/>
</dbReference>
<dbReference type="SMART" id="SM00054">
    <property type="entry name" value="EFh"/>
    <property type="match status" value="3"/>
</dbReference>
<keyword evidence="1 4" id="KW-0677">Repeat</keyword>
<keyword evidence="5" id="KW-1133">Transmembrane helix</keyword>
<keyword evidence="5" id="KW-0812">Transmembrane</keyword>
<dbReference type="OMA" id="FMYRVAF"/>
<dbReference type="GO" id="GO:0009705">
    <property type="term" value="C:plant-type vacuole membrane"/>
    <property type="evidence" value="ECO:0007669"/>
    <property type="project" value="EnsemblPlants"/>
</dbReference>
<dbReference type="GO" id="GO:0005886">
    <property type="term" value="C:plasma membrane"/>
    <property type="evidence" value="ECO:0007669"/>
    <property type="project" value="EnsemblPlants"/>
</dbReference>
<evidence type="ECO:0000313" key="8">
    <source>
        <dbReference type="EMBL" id="OAY26848.1"/>
    </source>
</evidence>
<dbReference type="InterPro" id="IPR018247">
    <property type="entry name" value="EF_Hand_1_Ca_BS"/>
</dbReference>
<sequence length="249" mass="28742">MNFSYNSSGSSSWTIGERICAALVPFAALIEVLIFAVANCFELRPRVKRNAYRFTDLADLAHQSRFTVNEVEALYELYKKLSSSMIDDGLIHKEELQLAIFRTPNGENLFFDRVFDLFDEKKNGVIEFDEFVHALSVFHPCAPLEEKIDFAFRLYDLRQTGFIEREEVRQMLVALLMESDVNLPDELLDDIIDKTFAEVDADKDGKIGKDEWKIFVVKHPSILKNMTLPYLKDITTVFPSFIFNTEVED</sequence>